<organism evidence="2 3">
    <name type="scientific">Clavelina lepadiformis</name>
    <name type="common">Light-bulb sea squirt</name>
    <name type="synonym">Ascidia lepadiformis</name>
    <dbReference type="NCBI Taxonomy" id="159417"/>
    <lineage>
        <taxon>Eukaryota</taxon>
        <taxon>Metazoa</taxon>
        <taxon>Chordata</taxon>
        <taxon>Tunicata</taxon>
        <taxon>Ascidiacea</taxon>
        <taxon>Aplousobranchia</taxon>
        <taxon>Clavelinidae</taxon>
        <taxon>Clavelina</taxon>
    </lineage>
</organism>
<feature type="compositionally biased region" description="Basic and acidic residues" evidence="1">
    <location>
        <begin position="8"/>
        <end position="20"/>
    </location>
</feature>
<evidence type="ECO:0000256" key="1">
    <source>
        <dbReference type="SAM" id="MobiDB-lite"/>
    </source>
</evidence>
<gene>
    <name evidence="2" type="ORF">CVLEPA_LOCUS28290</name>
</gene>
<reference evidence="2 3" key="1">
    <citation type="submission" date="2024-02" db="EMBL/GenBank/DDBJ databases">
        <authorList>
            <person name="Daric V."/>
            <person name="Darras S."/>
        </authorList>
    </citation>
    <scope>NUCLEOTIDE SEQUENCE [LARGE SCALE GENOMIC DNA]</scope>
</reference>
<dbReference type="EMBL" id="CAWYQH010000141">
    <property type="protein sequence ID" value="CAK8694977.1"/>
    <property type="molecule type" value="Genomic_DNA"/>
</dbReference>
<evidence type="ECO:0000313" key="3">
    <source>
        <dbReference type="Proteomes" id="UP001642483"/>
    </source>
</evidence>
<evidence type="ECO:0000313" key="2">
    <source>
        <dbReference type="EMBL" id="CAK8694977.1"/>
    </source>
</evidence>
<sequence>MTLQECNVAHRSEDRNKELTQKSARRRKVCRCYTGYGYTDRADCKYCPKLELSTRSTEQEQLSLMPCPRTLQRYVHQMSKWYVQATDG</sequence>
<feature type="region of interest" description="Disordered" evidence="1">
    <location>
        <begin position="1"/>
        <end position="20"/>
    </location>
</feature>
<accession>A0ABP0GTR3</accession>
<protein>
    <submittedName>
        <fullName evidence="2">Uncharacterized protein</fullName>
    </submittedName>
</protein>
<name>A0ABP0GTR3_CLALP</name>
<keyword evidence="3" id="KW-1185">Reference proteome</keyword>
<dbReference type="Proteomes" id="UP001642483">
    <property type="component" value="Unassembled WGS sequence"/>
</dbReference>
<proteinExistence type="predicted"/>
<comment type="caution">
    <text evidence="2">The sequence shown here is derived from an EMBL/GenBank/DDBJ whole genome shotgun (WGS) entry which is preliminary data.</text>
</comment>